<dbReference type="PANTHER" id="PTHR43248">
    <property type="entry name" value="2-SUCCINYL-6-HYDROXY-2,4-CYCLOHEXADIENE-1-CARBOXYLATE SYNTHASE"/>
    <property type="match status" value="1"/>
</dbReference>
<dbReference type="InterPro" id="IPR029058">
    <property type="entry name" value="AB_hydrolase_fold"/>
</dbReference>
<dbReference type="EMBL" id="HBIJ01014672">
    <property type="protein sequence ID" value="CAE0369069.1"/>
    <property type="molecule type" value="Transcribed_RNA"/>
</dbReference>
<name>A0A7S3JY94_9STRA</name>
<dbReference type="GO" id="GO:0006508">
    <property type="term" value="P:proteolysis"/>
    <property type="evidence" value="ECO:0007669"/>
    <property type="project" value="InterPro"/>
</dbReference>
<gene>
    <name evidence="4" type="ORF">ALAG00032_LOCUS9832</name>
</gene>
<dbReference type="AlphaFoldDB" id="A0A7S3JY94"/>
<dbReference type="InterPro" id="IPR051601">
    <property type="entry name" value="Serine_prot/Carboxylest_S33"/>
</dbReference>
<evidence type="ECO:0000313" key="4">
    <source>
        <dbReference type="EMBL" id="CAE0369069.1"/>
    </source>
</evidence>
<proteinExistence type="inferred from homology"/>
<dbReference type="InterPro" id="IPR000073">
    <property type="entry name" value="AB_hydrolase_1"/>
</dbReference>
<feature type="domain" description="AB hydrolase-1" evidence="3">
    <location>
        <begin position="69"/>
        <end position="234"/>
    </location>
</feature>
<protein>
    <recommendedName>
        <fullName evidence="3">AB hydrolase-1 domain-containing protein</fullName>
    </recommendedName>
</protein>
<evidence type="ECO:0000256" key="1">
    <source>
        <dbReference type="ARBA" id="ARBA00010088"/>
    </source>
</evidence>
<dbReference type="Gene3D" id="3.40.50.1820">
    <property type="entry name" value="alpha/beta hydrolase"/>
    <property type="match status" value="1"/>
</dbReference>
<reference evidence="4" key="1">
    <citation type="submission" date="2021-01" db="EMBL/GenBank/DDBJ databases">
        <authorList>
            <person name="Corre E."/>
            <person name="Pelletier E."/>
            <person name="Niang G."/>
            <person name="Scheremetjew M."/>
            <person name="Finn R."/>
            <person name="Kale V."/>
            <person name="Holt S."/>
            <person name="Cochrane G."/>
            <person name="Meng A."/>
            <person name="Brown T."/>
            <person name="Cohen L."/>
        </authorList>
    </citation>
    <scope>NUCLEOTIDE SEQUENCE</scope>
    <source>
        <strain evidence="4">CCMP1510</strain>
    </source>
</reference>
<evidence type="ECO:0000259" key="3">
    <source>
        <dbReference type="Pfam" id="PF00561"/>
    </source>
</evidence>
<comment type="similarity">
    <text evidence="1">Belongs to the peptidase S33 family.</text>
</comment>
<sequence>MKAATSQIHFLGRYFDVNRKWTTPEALRGSEIVVTEHFIEVPLNYYEDSSKIVVFVREICKKNVEPKETLLYLQGGPGFPSPRPTVPISGWQKSALEKPFRILLLDQRGTGRSTPVTCAKLQQIGNAQAQAEYLSHFRSDNIVRDCEIIRKLICSQVVDDDDEKEKISLLGQSFGGFCILSYLSLAPHALERCLLTCGLAPIGQPIDHVYTATFARMKARSEKYYRRYPQDIQVIRNAVRLLEPTVGGKPRQLPRGGILTARRFLQLGLLLGSSAGFETLHNLLESGLTTIDNDLTVDFDEPNFLNAIERAQEAFETNPIYFLLHESIYSCSNSSPGVTNWSAERVLANTQEFQYLDRLGPDASEPILLYGEHVFSWMAEDYAMLRPLQETANILAAKTDWGPLYDLSVLKDTKVPCAGLVSYEDIYVEREFAEATATILGNNCRLWLSNEFQHSGLRDSPKEVFERLLALAAGTIEF</sequence>
<dbReference type="PANTHER" id="PTHR43248:SF2">
    <property type="entry name" value="PROLYL AMINOPEPTIDASE"/>
    <property type="match status" value="1"/>
</dbReference>
<dbReference type="Pfam" id="PF00561">
    <property type="entry name" value="Abhydrolase_1"/>
    <property type="match status" value="1"/>
</dbReference>
<dbReference type="SUPFAM" id="SSF53474">
    <property type="entry name" value="alpha/beta-Hydrolases"/>
    <property type="match status" value="1"/>
</dbReference>
<dbReference type="GO" id="GO:0008233">
    <property type="term" value="F:peptidase activity"/>
    <property type="evidence" value="ECO:0007669"/>
    <property type="project" value="InterPro"/>
</dbReference>
<dbReference type="PRINTS" id="PR00793">
    <property type="entry name" value="PROAMNOPTASE"/>
</dbReference>
<dbReference type="InterPro" id="IPR002410">
    <property type="entry name" value="Peptidase_S33"/>
</dbReference>
<organism evidence="4">
    <name type="scientific">Aureoumbra lagunensis</name>
    <dbReference type="NCBI Taxonomy" id="44058"/>
    <lineage>
        <taxon>Eukaryota</taxon>
        <taxon>Sar</taxon>
        <taxon>Stramenopiles</taxon>
        <taxon>Ochrophyta</taxon>
        <taxon>Pelagophyceae</taxon>
        <taxon>Pelagomonadales</taxon>
        <taxon>Aureoumbra</taxon>
    </lineage>
</organism>
<accession>A0A7S3JY94</accession>
<keyword evidence="2" id="KW-0378">Hydrolase</keyword>
<evidence type="ECO:0000256" key="2">
    <source>
        <dbReference type="ARBA" id="ARBA00022801"/>
    </source>
</evidence>